<name>A0A0G2KBL7_9ORYZ</name>
<dbReference type="Proteomes" id="UP000026960">
    <property type="component" value="Chromosome 2"/>
</dbReference>
<proteinExistence type="predicted"/>
<evidence type="ECO:0000313" key="1">
    <source>
        <dbReference type="EnsemblPlants" id="OBART02G22690.1"/>
    </source>
</evidence>
<keyword evidence="2" id="KW-1185">Reference proteome</keyword>
<protein>
    <submittedName>
        <fullName evidence="1">Uncharacterized protein</fullName>
    </submittedName>
</protein>
<dbReference type="EnsemblPlants" id="OBART02G22690.1">
    <property type="protein sequence ID" value="OBART02G22690.1"/>
    <property type="gene ID" value="OBART02G22690"/>
</dbReference>
<evidence type="ECO:0000313" key="2">
    <source>
        <dbReference type="Proteomes" id="UP000026960"/>
    </source>
</evidence>
<sequence length="9" mass="1006">MMSPVQRSA</sequence>
<organism evidence="1">
    <name type="scientific">Oryza barthii</name>
    <dbReference type="NCBI Taxonomy" id="65489"/>
    <lineage>
        <taxon>Eukaryota</taxon>
        <taxon>Viridiplantae</taxon>
        <taxon>Streptophyta</taxon>
        <taxon>Embryophyta</taxon>
        <taxon>Tracheophyta</taxon>
        <taxon>Spermatophyta</taxon>
        <taxon>Magnoliopsida</taxon>
        <taxon>Liliopsida</taxon>
        <taxon>Poales</taxon>
        <taxon>Poaceae</taxon>
        <taxon>BOP clade</taxon>
        <taxon>Oryzoideae</taxon>
        <taxon>Oryzeae</taxon>
        <taxon>Oryzinae</taxon>
        <taxon>Oryza</taxon>
    </lineage>
</organism>
<reference evidence="1" key="2">
    <citation type="submission" date="2015-06" db="UniProtKB">
        <authorList>
            <consortium name="EnsemblPlants"/>
        </authorList>
    </citation>
    <scope>IDENTIFICATION</scope>
</reference>
<accession>A0A0G2KBL7</accession>
<dbReference type="Gramene" id="OBART02G22690.1">
    <property type="protein sequence ID" value="OBART02G22690.1"/>
    <property type="gene ID" value="OBART02G22690"/>
</dbReference>
<reference evidence="1" key="1">
    <citation type="journal article" date="2009" name="Rice">
        <title>De Novo Next Generation Sequencing of Plant Genomes.</title>
        <authorList>
            <person name="Rounsley S."/>
            <person name="Marri P.R."/>
            <person name="Yu Y."/>
            <person name="He R."/>
            <person name="Sisneros N."/>
            <person name="Goicoechea J.L."/>
            <person name="Lee S.J."/>
            <person name="Angelova A."/>
            <person name="Kudrna D."/>
            <person name="Luo M."/>
            <person name="Affourtit J."/>
            <person name="Desany B."/>
            <person name="Knight J."/>
            <person name="Niazi F."/>
            <person name="Egholm M."/>
            <person name="Wing R.A."/>
        </authorList>
    </citation>
    <scope>NUCLEOTIDE SEQUENCE [LARGE SCALE GENOMIC DNA]</scope>
    <source>
        <strain evidence="1">cv. IRGC 105608</strain>
    </source>
</reference>